<dbReference type="AlphaFoldDB" id="A0A7M2Z148"/>
<dbReference type="CDD" id="cd06261">
    <property type="entry name" value="TM_PBP2"/>
    <property type="match status" value="1"/>
</dbReference>
<dbReference type="InterPro" id="IPR025966">
    <property type="entry name" value="OppC_N"/>
</dbReference>
<evidence type="ECO:0000256" key="7">
    <source>
        <dbReference type="RuleBase" id="RU363032"/>
    </source>
</evidence>
<reference evidence="10" key="2">
    <citation type="journal article" date="2019" name="MicrobiologyOpen">
        <title>High-quality draft genome sequence of Gaiella occulta isolated from a 150 meter deep mineral water borehole and comparison with the genome sequences of other deep-branching lineages of the phylum Actinobacteria.</title>
        <authorList>
            <person name="Severino R."/>
            <person name="Froufe H.J.C."/>
            <person name="Barroso C."/>
            <person name="Albuquerque L."/>
            <person name="Lobo-da-Cunha A."/>
            <person name="da Costa M.S."/>
            <person name="Egas C."/>
        </authorList>
    </citation>
    <scope>NUCLEOTIDE SEQUENCE [LARGE SCALE GENOMIC DNA]</scope>
    <source>
        <strain evidence="10">F2-233</strain>
    </source>
</reference>
<comment type="similarity">
    <text evidence="7">Belongs to the binding-protein-dependent transport system permease family.</text>
</comment>
<evidence type="ECO:0000256" key="4">
    <source>
        <dbReference type="ARBA" id="ARBA00022692"/>
    </source>
</evidence>
<feature type="transmembrane region" description="Helical" evidence="7">
    <location>
        <begin position="321"/>
        <end position="342"/>
    </location>
</feature>
<keyword evidence="4 7" id="KW-0812">Transmembrane</keyword>
<keyword evidence="2 7" id="KW-0813">Transport</keyword>
<evidence type="ECO:0000256" key="2">
    <source>
        <dbReference type="ARBA" id="ARBA00022448"/>
    </source>
</evidence>
<dbReference type="InterPro" id="IPR050366">
    <property type="entry name" value="BP-dependent_transpt_permease"/>
</dbReference>
<protein>
    <submittedName>
        <fullName evidence="9">ABC-type dipeptide/oligopeptide/nickel transport system permease component</fullName>
    </submittedName>
</protein>
<gene>
    <name evidence="9" type="ORF">Gocc_1180</name>
</gene>
<dbReference type="PANTHER" id="PTHR43386:SF1">
    <property type="entry name" value="D,D-DIPEPTIDE TRANSPORT SYSTEM PERMEASE PROTEIN DDPC-RELATED"/>
    <property type="match status" value="1"/>
</dbReference>
<feature type="transmembrane region" description="Helical" evidence="7">
    <location>
        <begin position="147"/>
        <end position="168"/>
    </location>
</feature>
<feature type="transmembrane region" description="Helical" evidence="7">
    <location>
        <begin position="50"/>
        <end position="73"/>
    </location>
</feature>
<evidence type="ECO:0000256" key="5">
    <source>
        <dbReference type="ARBA" id="ARBA00022989"/>
    </source>
</evidence>
<keyword evidence="6 7" id="KW-0472">Membrane</keyword>
<dbReference type="Gene3D" id="1.10.3720.10">
    <property type="entry name" value="MetI-like"/>
    <property type="match status" value="1"/>
</dbReference>
<feature type="transmembrane region" description="Helical" evidence="7">
    <location>
        <begin position="180"/>
        <end position="201"/>
    </location>
</feature>
<dbReference type="Proteomes" id="UP000254134">
    <property type="component" value="Unassembled WGS sequence"/>
</dbReference>
<organism evidence="9 10">
    <name type="scientific">Gaiella occulta</name>
    <dbReference type="NCBI Taxonomy" id="1002870"/>
    <lineage>
        <taxon>Bacteria</taxon>
        <taxon>Bacillati</taxon>
        <taxon>Actinomycetota</taxon>
        <taxon>Thermoleophilia</taxon>
        <taxon>Gaiellales</taxon>
        <taxon>Gaiellaceae</taxon>
        <taxon>Gaiella</taxon>
    </lineage>
</organism>
<sequence>MKTDAQAKQLAGAGADGGSIVADGLPAAAVEIRARGYWEQVWRRFRQDRVAIAGGVFIVALVVAAFVGGPIAARVLGHGPNEIFANGLDVTTEQPVGPFTTISTAPFPTAPGTKGFADTFLVLGADGQLGRDMFLRILYGAQTSLEVAVLATLLSVSLGVFLGLLAGYFRGAVDTVISRLTEIAMAFPVLLFIIAVAATVGERLNKITFGFLAPGVFTLTVIFALFGWFYPARIIRGQVLSLREKEFIEAARMTGAGDWRIMRSHLLPHLVAPIIVYSTLIVASNIVAEAGLSFLGLGIQAPTASWGNLLSAGPTYYLTQPWLMVWPGLMILLTTLAFNLLGDGLRDAFDPRHTV</sequence>
<dbReference type="PANTHER" id="PTHR43386">
    <property type="entry name" value="OLIGOPEPTIDE TRANSPORT SYSTEM PERMEASE PROTEIN APPC"/>
    <property type="match status" value="1"/>
</dbReference>
<dbReference type="GO" id="GO:0005886">
    <property type="term" value="C:plasma membrane"/>
    <property type="evidence" value="ECO:0007669"/>
    <property type="project" value="UniProtKB-SubCell"/>
</dbReference>
<dbReference type="InterPro" id="IPR000515">
    <property type="entry name" value="MetI-like"/>
</dbReference>
<dbReference type="EMBL" id="QQZY01000002">
    <property type="protein sequence ID" value="RDI75382.1"/>
    <property type="molecule type" value="Genomic_DNA"/>
</dbReference>
<reference evidence="9 10" key="1">
    <citation type="submission" date="2018-07" db="EMBL/GenBank/DDBJ databases">
        <title>High-quality-draft genome sequence of Gaiella occulta.</title>
        <authorList>
            <person name="Severino R."/>
            <person name="Froufe H.J.C."/>
            <person name="Rainey F.A."/>
            <person name="Barroso C."/>
            <person name="Albuquerque L."/>
            <person name="Lobo-Da-Cunha A."/>
            <person name="Da Costa M.S."/>
            <person name="Egas C."/>
        </authorList>
    </citation>
    <scope>NUCLEOTIDE SEQUENCE [LARGE SCALE GENOMIC DNA]</scope>
    <source>
        <strain evidence="9 10">F2-233</strain>
    </source>
</reference>
<dbReference type="InterPro" id="IPR035906">
    <property type="entry name" value="MetI-like_sf"/>
</dbReference>
<keyword evidence="3" id="KW-1003">Cell membrane</keyword>
<keyword evidence="10" id="KW-1185">Reference proteome</keyword>
<feature type="transmembrane region" description="Helical" evidence="7">
    <location>
        <begin position="270"/>
        <end position="301"/>
    </location>
</feature>
<name>A0A7M2Z148_9ACTN</name>
<comment type="caution">
    <text evidence="9">The sequence shown here is derived from an EMBL/GenBank/DDBJ whole genome shotgun (WGS) entry which is preliminary data.</text>
</comment>
<feature type="transmembrane region" description="Helical" evidence="7">
    <location>
        <begin position="207"/>
        <end position="230"/>
    </location>
</feature>
<dbReference type="Pfam" id="PF00528">
    <property type="entry name" value="BPD_transp_1"/>
    <property type="match status" value="1"/>
</dbReference>
<dbReference type="Pfam" id="PF12911">
    <property type="entry name" value="OppC_N"/>
    <property type="match status" value="1"/>
</dbReference>
<keyword evidence="5 7" id="KW-1133">Transmembrane helix</keyword>
<feature type="domain" description="ABC transmembrane type-1" evidence="8">
    <location>
        <begin position="141"/>
        <end position="342"/>
    </location>
</feature>
<evidence type="ECO:0000313" key="9">
    <source>
        <dbReference type="EMBL" id="RDI75382.1"/>
    </source>
</evidence>
<dbReference type="RefSeq" id="WP_114795591.1">
    <property type="nucleotide sequence ID" value="NZ_QQZY01000002.1"/>
</dbReference>
<dbReference type="GO" id="GO:0055085">
    <property type="term" value="P:transmembrane transport"/>
    <property type="evidence" value="ECO:0007669"/>
    <property type="project" value="InterPro"/>
</dbReference>
<dbReference type="SUPFAM" id="SSF161098">
    <property type="entry name" value="MetI-like"/>
    <property type="match status" value="1"/>
</dbReference>
<accession>A0A7M2Z148</accession>
<evidence type="ECO:0000256" key="6">
    <source>
        <dbReference type="ARBA" id="ARBA00023136"/>
    </source>
</evidence>
<evidence type="ECO:0000256" key="1">
    <source>
        <dbReference type="ARBA" id="ARBA00004651"/>
    </source>
</evidence>
<evidence type="ECO:0000313" key="10">
    <source>
        <dbReference type="Proteomes" id="UP000254134"/>
    </source>
</evidence>
<dbReference type="OrthoDB" id="9812701at2"/>
<comment type="subcellular location">
    <subcellularLocation>
        <location evidence="1 7">Cell membrane</location>
        <topology evidence="1 7">Multi-pass membrane protein</topology>
    </subcellularLocation>
</comment>
<evidence type="ECO:0000259" key="8">
    <source>
        <dbReference type="PROSITE" id="PS50928"/>
    </source>
</evidence>
<proteinExistence type="inferred from homology"/>
<dbReference type="PROSITE" id="PS50928">
    <property type="entry name" value="ABC_TM1"/>
    <property type="match status" value="1"/>
</dbReference>
<evidence type="ECO:0000256" key="3">
    <source>
        <dbReference type="ARBA" id="ARBA00022475"/>
    </source>
</evidence>